<sequence length="109" mass="12876">MNGVPETKLCTKCMKYKPYSEFYLSKEYRWSSWCKECQYEDSRKRIGPYRATSKHERTHKWTDAQEAALKALYPTKTGLELSAELGLSTNAIYAKAREFGLKKYTHREY</sequence>
<comment type="caution">
    <text evidence="1">The sequence shown here is derived from an EMBL/GenBank/DDBJ whole genome shotgun (WGS) entry which is preliminary data.</text>
</comment>
<proteinExistence type="predicted"/>
<dbReference type="AlphaFoldDB" id="J9GR15"/>
<dbReference type="EMBL" id="AMCI01000212">
    <property type="protein sequence ID" value="EJX10304.1"/>
    <property type="molecule type" value="Genomic_DNA"/>
</dbReference>
<name>J9GR15_9ZZZZ</name>
<reference evidence="1" key="1">
    <citation type="journal article" date="2012" name="PLoS ONE">
        <title>Gene sets for utilization of primary and secondary nutrition supplies in the distal gut of endangered iberian lynx.</title>
        <authorList>
            <person name="Alcaide M."/>
            <person name="Messina E."/>
            <person name="Richter M."/>
            <person name="Bargiela R."/>
            <person name="Peplies J."/>
            <person name="Huws S.A."/>
            <person name="Newbold C.J."/>
            <person name="Golyshin P.N."/>
            <person name="Simon M.A."/>
            <person name="Lopez G."/>
            <person name="Yakimov M.M."/>
            <person name="Ferrer M."/>
        </authorList>
    </citation>
    <scope>NUCLEOTIDE SEQUENCE</scope>
</reference>
<organism evidence="1">
    <name type="scientific">gut metagenome</name>
    <dbReference type="NCBI Taxonomy" id="749906"/>
    <lineage>
        <taxon>unclassified sequences</taxon>
        <taxon>metagenomes</taxon>
        <taxon>organismal metagenomes</taxon>
    </lineage>
</organism>
<accession>J9GR15</accession>
<evidence type="ECO:0000313" key="1">
    <source>
        <dbReference type="EMBL" id="EJX10304.1"/>
    </source>
</evidence>
<gene>
    <name evidence="1" type="ORF">EVA_01527</name>
</gene>
<protein>
    <submittedName>
        <fullName evidence="1">Uncharacterized protein</fullName>
    </submittedName>
</protein>